<dbReference type="VEuPathDB" id="TriTrypDB:TvY486_1014540"/>
<protein>
    <submittedName>
        <fullName evidence="2">Uncharacterized protein</fullName>
    </submittedName>
</protein>
<dbReference type="EMBL" id="HE573026">
    <property type="protein sequence ID" value="CCC52411.1"/>
    <property type="molecule type" value="Genomic_DNA"/>
</dbReference>
<organism evidence="2">
    <name type="scientific">Trypanosoma vivax (strain Y486)</name>
    <dbReference type="NCBI Taxonomy" id="1055687"/>
    <lineage>
        <taxon>Eukaryota</taxon>
        <taxon>Discoba</taxon>
        <taxon>Euglenozoa</taxon>
        <taxon>Kinetoplastea</taxon>
        <taxon>Metakinetoplastina</taxon>
        <taxon>Trypanosomatida</taxon>
        <taxon>Trypanosomatidae</taxon>
        <taxon>Trypanosoma</taxon>
        <taxon>Duttonella</taxon>
    </lineage>
</organism>
<gene>
    <name evidence="2" type="ORF">TVY486_1014540</name>
</gene>
<dbReference type="AlphaFoldDB" id="G0U4P7"/>
<accession>G0U4P7</accession>
<feature type="region of interest" description="Disordered" evidence="1">
    <location>
        <begin position="485"/>
        <end position="509"/>
    </location>
</feature>
<sequence>MSSVSRNRKRLLRYASEGGTSSAYLKRRRIEDIAPALKERQPSSACLKEGNSRTATSSVLSAELLDFIRQHCPNVPSKYRHGELRVVQSLSAVKVENEPSKEGDLSVIVKRLEVADRGKAFALLGLAALQRRLSHRDACSHETSILVLVEDSAEAEALSSSLRETFNLTRVVVVDGPHPVTYPVASGSSAKDCDASDGITFLTGTTVFVCSLQTFISVDVCGAVWNSVGAFAILLTASGGIQRIMPKKERSESAGLLNELSKRRWNLLGHVRTAIVLAFSSSMLYAPVADALTTTTMLSEKGVKDGPGDSCSTAQDATEPVAIKRDPVSANYVVIEGTHRFHMLYSLLMNLRVGQGAVVHVSTKELCLFLCDVLYALGELPASLLLLADYEGPSTYTSVRDCEEDRQRICAEFDQLMMQCSHGADSNSKGKDRVVLFSAFGLVPLHGTIFVQYDTIVDIANFSQFISDVLTPSLYRVAPLKQLSSGDSATSGKGQKRALPKSGGNEATDGTVLPMNAQYRYILILLRRNEVRTVVPLLKRSGKRLCISFQPMKQPPSTTRYLLSVKKMCALHKKQFAIQNEAYAAYRATMLLYSLINPKKDIYDECCVDLSLVAQELGYAEAPIVDLRTRDTAFRKKEDIFRAAKLRAVTERRRLLEYAKTNIIGEGPEPYPEEVDRNDDADGDGGVQQC</sequence>
<name>G0U4P7_TRYVY</name>
<evidence type="ECO:0000256" key="1">
    <source>
        <dbReference type="SAM" id="MobiDB-lite"/>
    </source>
</evidence>
<evidence type="ECO:0000313" key="2">
    <source>
        <dbReference type="EMBL" id="CCC52411.1"/>
    </source>
</evidence>
<proteinExistence type="predicted"/>
<reference evidence="2" key="1">
    <citation type="journal article" date="2012" name="Proc. Natl. Acad. Sci. U.S.A.">
        <title>Antigenic diversity is generated by distinct evolutionary mechanisms in African trypanosome species.</title>
        <authorList>
            <person name="Jackson A.P."/>
            <person name="Berry A."/>
            <person name="Aslett M."/>
            <person name="Allison H.C."/>
            <person name="Burton P."/>
            <person name="Vavrova-Anderson J."/>
            <person name="Brown R."/>
            <person name="Browne H."/>
            <person name="Corton N."/>
            <person name="Hauser H."/>
            <person name="Gamble J."/>
            <person name="Gilderthorp R."/>
            <person name="Marcello L."/>
            <person name="McQuillan J."/>
            <person name="Otto T.D."/>
            <person name="Quail M.A."/>
            <person name="Sanders M.J."/>
            <person name="van Tonder A."/>
            <person name="Ginger M.L."/>
            <person name="Field M.C."/>
            <person name="Barry J.D."/>
            <person name="Hertz-Fowler C."/>
            <person name="Berriman M."/>
        </authorList>
    </citation>
    <scope>NUCLEOTIDE SEQUENCE</scope>
    <source>
        <strain evidence="2">Y486</strain>
    </source>
</reference>
<feature type="region of interest" description="Disordered" evidence="1">
    <location>
        <begin position="666"/>
        <end position="690"/>
    </location>
</feature>